<feature type="signal peptide" evidence="5">
    <location>
        <begin position="1"/>
        <end position="23"/>
    </location>
</feature>
<dbReference type="Pfam" id="PF00419">
    <property type="entry name" value="Fimbrial"/>
    <property type="match status" value="1"/>
</dbReference>
<evidence type="ECO:0000256" key="5">
    <source>
        <dbReference type="SAM" id="SignalP"/>
    </source>
</evidence>
<feature type="domain" description="Fimbrial-type adhesion" evidence="6">
    <location>
        <begin position="33"/>
        <end position="183"/>
    </location>
</feature>
<sequence>MKNSLVSSFIAAILVSVSSISYADFPVTTGSVKFHGDIVESTCNSDASGNTVNMGTYHTSDIGNKGTEISGSKKSFSIKLTGCPVTTTPLTMEVTLSGSSLDSVDNRLLALDGSSGTNAAGIGIGIYNNTGTQIDLSSSSKLPGIKINTADMEIPLQVAYVSNGQSVKAGKADATLNFNINYK</sequence>
<dbReference type="InterPro" id="IPR000259">
    <property type="entry name" value="Adhesion_dom_fimbrial"/>
</dbReference>
<protein>
    <submittedName>
        <fullName evidence="7">Fimbrial protein</fullName>
    </submittedName>
</protein>
<dbReference type="PANTHER" id="PTHR33420:SF3">
    <property type="entry name" value="FIMBRIAL SUBUNIT ELFA"/>
    <property type="match status" value="1"/>
</dbReference>
<dbReference type="PANTHER" id="PTHR33420">
    <property type="entry name" value="FIMBRIAL SUBUNIT ELFA-RELATED"/>
    <property type="match status" value="1"/>
</dbReference>
<keyword evidence="4" id="KW-0281">Fimbrium</keyword>
<evidence type="ECO:0000256" key="3">
    <source>
        <dbReference type="ARBA" id="ARBA00022729"/>
    </source>
</evidence>
<feature type="chain" id="PRO_5047120125" evidence="5">
    <location>
        <begin position="24"/>
        <end position="183"/>
    </location>
</feature>
<dbReference type="RefSeq" id="WP_374053374.1">
    <property type="nucleotide sequence ID" value="NZ_AP028978.1"/>
</dbReference>
<keyword evidence="8" id="KW-1185">Reference proteome</keyword>
<dbReference type="InterPro" id="IPR008966">
    <property type="entry name" value="Adhesion_dom_sf"/>
</dbReference>
<comment type="subcellular location">
    <subcellularLocation>
        <location evidence="1">Fimbrium</location>
    </subcellularLocation>
</comment>
<accession>A0ABN7C2Q3</accession>
<gene>
    <name evidence="7" type="ORF">TCT1_15600</name>
</gene>
<evidence type="ECO:0000256" key="1">
    <source>
        <dbReference type="ARBA" id="ARBA00004561"/>
    </source>
</evidence>
<evidence type="ECO:0000256" key="4">
    <source>
        <dbReference type="ARBA" id="ARBA00023263"/>
    </source>
</evidence>
<evidence type="ECO:0000256" key="2">
    <source>
        <dbReference type="ARBA" id="ARBA00006671"/>
    </source>
</evidence>
<dbReference type="Gene3D" id="2.60.40.1090">
    <property type="entry name" value="Fimbrial-type adhesion domain"/>
    <property type="match status" value="1"/>
</dbReference>
<name>A0ABN7C2Q3_9GAMM</name>
<dbReference type="Proteomes" id="UP001529514">
    <property type="component" value="Chromosome"/>
</dbReference>
<evidence type="ECO:0000313" key="8">
    <source>
        <dbReference type="Proteomes" id="UP001529514"/>
    </source>
</evidence>
<dbReference type="SUPFAM" id="SSF49401">
    <property type="entry name" value="Bacterial adhesins"/>
    <property type="match status" value="1"/>
</dbReference>
<keyword evidence="3 5" id="KW-0732">Signal</keyword>
<dbReference type="InterPro" id="IPR050263">
    <property type="entry name" value="Bact_Fimbrial_Adh_Pro"/>
</dbReference>
<organism evidence="7 8">
    <name type="scientific">Xenorhabdus taiwanensis</name>
    <dbReference type="NCBI Taxonomy" id="3085177"/>
    <lineage>
        <taxon>Bacteria</taxon>
        <taxon>Pseudomonadati</taxon>
        <taxon>Pseudomonadota</taxon>
        <taxon>Gammaproteobacteria</taxon>
        <taxon>Enterobacterales</taxon>
        <taxon>Morganellaceae</taxon>
        <taxon>Xenorhabdus</taxon>
    </lineage>
</organism>
<evidence type="ECO:0000259" key="6">
    <source>
        <dbReference type="Pfam" id="PF00419"/>
    </source>
</evidence>
<reference evidence="7 8" key="1">
    <citation type="submission" date="2023-10" db="EMBL/GenBank/DDBJ databases">
        <title>Xenorhabdus taiwanensis sp. nov., a symbiotic bacterium associated with the entomopathogenic nematode Steinernema taiwanensis.</title>
        <authorList>
            <person name="Tseng C.T."/>
            <person name="Shu H.Y."/>
            <person name="Chen M.H."/>
            <person name="Fang Y.J."/>
            <person name="Wu T.L."/>
            <person name="Lin Y.C."/>
            <person name="Huang C.J."/>
        </authorList>
    </citation>
    <scope>NUCLEOTIDE SEQUENCE [LARGE SCALE GENOMIC DNA]</scope>
    <source>
        <strain evidence="7 8">TCT-1</strain>
    </source>
</reference>
<dbReference type="InterPro" id="IPR036937">
    <property type="entry name" value="Adhesion_dom_fimbrial_sf"/>
</dbReference>
<dbReference type="EMBL" id="AP028978">
    <property type="protein sequence ID" value="BET96639.1"/>
    <property type="molecule type" value="Genomic_DNA"/>
</dbReference>
<evidence type="ECO:0000313" key="7">
    <source>
        <dbReference type="EMBL" id="BET96639.1"/>
    </source>
</evidence>
<comment type="similarity">
    <text evidence="2">Belongs to the fimbrial protein family.</text>
</comment>
<proteinExistence type="inferred from homology"/>